<dbReference type="SMR" id="Q5UNP2"/>
<dbReference type="EMBL" id="AY662492">
    <property type="protein sequence ID" value="AAV49759.1"/>
    <property type="molecule type" value="Genomic_DNA"/>
</dbReference>
<organism evidence="4">
    <name type="scientific">Hordeum vulgare subsp. vulgare</name>
    <name type="common">Domesticated barley</name>
    <dbReference type="NCBI Taxonomy" id="112509"/>
    <lineage>
        <taxon>Eukaryota</taxon>
        <taxon>Viridiplantae</taxon>
        <taxon>Streptophyta</taxon>
        <taxon>Embryophyta</taxon>
        <taxon>Tracheophyta</taxon>
        <taxon>Spermatophyta</taxon>
        <taxon>Magnoliopsida</taxon>
        <taxon>Liliopsida</taxon>
        <taxon>Poales</taxon>
        <taxon>Poaceae</taxon>
        <taxon>BOP clade</taxon>
        <taxon>Pooideae</taxon>
        <taxon>Triticodae</taxon>
        <taxon>Triticeae</taxon>
        <taxon>Hordeinae</taxon>
        <taxon>Hordeum</taxon>
    </lineage>
</organism>
<evidence type="ECO:0000313" key="4">
    <source>
        <dbReference type="EMBL" id="AAV49759.1"/>
    </source>
</evidence>
<dbReference type="AlphaFoldDB" id="Q5UNP2"/>
<protein>
    <recommendedName>
        <fullName evidence="1">Non-specific lipid-transfer protein</fullName>
    </recommendedName>
</protein>
<dbReference type="PANTHER" id="PTHR33076">
    <property type="entry name" value="NON-SPECIFIC LIPID-TRANSFER PROTEIN 2-RELATED"/>
    <property type="match status" value="1"/>
</dbReference>
<dbReference type="SUPFAM" id="SSF47699">
    <property type="entry name" value="Bifunctional inhibitor/lipid-transfer protein/seed storage 2S albumin"/>
    <property type="match status" value="1"/>
</dbReference>
<evidence type="ECO:0000313" key="7">
    <source>
        <dbReference type="Proteomes" id="UP000011116"/>
    </source>
</evidence>
<keyword evidence="1" id="KW-0446">Lipid-binding</keyword>
<proteinExistence type="evidence at transcript level"/>
<dbReference type="GO" id="GO:0006869">
    <property type="term" value="P:lipid transport"/>
    <property type="evidence" value="ECO:0007669"/>
    <property type="project" value="InterPro"/>
</dbReference>
<dbReference type="PROSITE" id="PS00597">
    <property type="entry name" value="PLANT_LTP"/>
    <property type="match status" value="1"/>
</dbReference>
<dbReference type="Proteomes" id="UP000011116">
    <property type="component" value="Chromosome 4H"/>
</dbReference>
<gene>
    <name evidence="4" type="primary">Ltp6</name>
    <name evidence="6" type="synonym">LOC123448067</name>
</gene>
<dbReference type="EMBL" id="AK354175">
    <property type="protein sequence ID" value="BAJ85394.1"/>
    <property type="molecule type" value="mRNA"/>
</dbReference>
<dbReference type="OrthoDB" id="1890443at2759"/>
<dbReference type="Gene3D" id="1.10.110.10">
    <property type="entry name" value="Plant lipid-transfer and hydrophobic proteins"/>
    <property type="match status" value="1"/>
</dbReference>
<keyword evidence="7" id="KW-1185">Reference proteome</keyword>
<dbReference type="STRING" id="112509.Q5UNP2"/>
<dbReference type="CDD" id="cd01960">
    <property type="entry name" value="nsLTP1"/>
    <property type="match status" value="1"/>
</dbReference>
<dbReference type="InterPro" id="IPR000528">
    <property type="entry name" value="Plant_nsLTP"/>
</dbReference>
<reference evidence="6" key="4">
    <citation type="submission" date="2020-10" db="EMBL/GenBank/DDBJ databases">
        <authorList>
            <person name="Scholz U."/>
            <person name="Mascher M."/>
            <person name="Fiebig A."/>
        </authorList>
    </citation>
    <scope>NUCLEOTIDE SEQUENCE [LARGE SCALE GENOMIC DNA]</scope>
    <source>
        <strain evidence="6">cv. Morex</strain>
    </source>
</reference>
<dbReference type="PaxDb" id="4513-MLOC_3822.1"/>
<keyword evidence="2" id="KW-0732">Signal</keyword>
<accession>Q5UNP2</accession>
<evidence type="ECO:0000256" key="1">
    <source>
        <dbReference type="RuleBase" id="RU000628"/>
    </source>
</evidence>
<evidence type="ECO:0000313" key="6">
    <source>
        <dbReference type="EnsemblPlants" id="HORVU.MOREX.r3.4HG0352470.1"/>
    </source>
</evidence>
<dbReference type="InterPro" id="IPR036312">
    <property type="entry name" value="Bifun_inhib/LTP/seed_sf"/>
</dbReference>
<feature type="chain" id="PRO_5015098057" description="Non-specific lipid-transfer protein" evidence="2">
    <location>
        <begin position="31"/>
        <end position="124"/>
    </location>
</feature>
<dbReference type="Pfam" id="PF00234">
    <property type="entry name" value="Tryp_alpha_amyl"/>
    <property type="match status" value="1"/>
</dbReference>
<feature type="domain" description="Bifunctional inhibitor/plant lipid transfer protein/seed storage helical" evidence="3">
    <location>
        <begin position="35"/>
        <end position="120"/>
    </location>
</feature>
<dbReference type="ExpressionAtlas" id="Q5UNP2">
    <property type="expression patterns" value="baseline and differential"/>
</dbReference>
<evidence type="ECO:0000313" key="5">
    <source>
        <dbReference type="EMBL" id="BAJ85394.1"/>
    </source>
</evidence>
<dbReference type="PRINTS" id="PR00382">
    <property type="entry name" value="LIPIDTRNSFER"/>
</dbReference>
<dbReference type="Gramene" id="HORVU.MOREX.r2.4HG0294080.1">
    <property type="protein sequence ID" value="HORVU.MOREX.r2.4HG0294080.1"/>
    <property type="gene ID" value="HORVU.MOREX.r2.4HG0294080"/>
</dbReference>
<feature type="signal peptide" evidence="2">
    <location>
        <begin position="1"/>
        <end position="30"/>
    </location>
</feature>
<sequence length="124" mass="12362">MASRRAHAAATMALLVVALVLSGAPAPAEGAVASCGQVVSYLAPCIGYAMGRERAPGGGCCTGVRSLNAAAATPADRQATCTCLKQQTSGMGGIKPDLVAGIPSKCGVNIPYAISPRTDCSKVR</sequence>
<evidence type="ECO:0000259" key="3">
    <source>
        <dbReference type="SMART" id="SM00499"/>
    </source>
</evidence>
<reference evidence="4" key="1">
    <citation type="journal article" date="2005" name="Plant Mol. Biol.">
        <title>The complex developmental expression of a novel stress-responsive barley Ltp gene is determined by a shortened promoter sequence.</title>
        <authorList>
            <person name="Federico M.L."/>
            <person name="Kaeppler H.F."/>
            <person name="Skadsen R.W."/>
        </authorList>
    </citation>
    <scope>NUCLEOTIDE SEQUENCE</scope>
</reference>
<dbReference type="GO" id="GO:0008289">
    <property type="term" value="F:lipid binding"/>
    <property type="evidence" value="ECO:0007669"/>
    <property type="project" value="UniProtKB-KW"/>
</dbReference>
<comment type="function">
    <text evidence="1">Plant non-specific lipid-transfer proteins transfer phospholipids as well as galactolipids across membranes. May play a role in wax or cutin deposition in the cell walls of expanding epidermal cells and certain secretory tissues.</text>
</comment>
<dbReference type="InterPro" id="IPR016140">
    <property type="entry name" value="Bifunc_inhib/LTP/seed_store"/>
</dbReference>
<dbReference type="EnsemblPlants" id="HORVU.MOREX.r3.4HG0352470.1">
    <property type="protein sequence ID" value="HORVU.MOREX.r3.4HG0352470.1"/>
    <property type="gene ID" value="HORVU.MOREX.r3.4HG0352470"/>
</dbReference>
<comment type="similarity">
    <text evidence="1">Belongs to the plant LTP family.</text>
</comment>
<dbReference type="OMA" id="CCNAIRG"/>
<reference evidence="7" key="3">
    <citation type="journal article" date="2012" name="Nature">
        <title>A physical, genetic and functional sequence assembly of the barley genome.</title>
        <authorList>
            <consortium name="The International Barley Genome Sequencing Consortium"/>
            <person name="Mayer K.F."/>
            <person name="Waugh R."/>
            <person name="Brown J.W."/>
            <person name="Schulman A."/>
            <person name="Langridge P."/>
            <person name="Platzer M."/>
            <person name="Fincher G.B."/>
            <person name="Muehlbauer G.J."/>
            <person name="Sato K."/>
            <person name="Close T.J."/>
            <person name="Wise R.P."/>
            <person name="Stein N."/>
        </authorList>
    </citation>
    <scope>NUCLEOTIDE SEQUENCE [LARGE SCALE GENOMIC DNA]</scope>
    <source>
        <strain evidence="7">cv. Morex</strain>
    </source>
</reference>
<dbReference type="HOGENOM" id="CLU_128423_0_0_1"/>
<keyword evidence="1" id="KW-0813">Transport</keyword>
<dbReference type="eggNOG" id="ENOG502S4CI">
    <property type="taxonomic scope" value="Eukaryota"/>
</dbReference>
<evidence type="ECO:0000256" key="2">
    <source>
        <dbReference type="SAM" id="SignalP"/>
    </source>
</evidence>
<reference evidence="5" key="2">
    <citation type="journal article" date="2011" name="Plant Physiol.">
        <title>Comprehensive sequence analysis of 24,783 barley full-length cDNAs derived from 12 clone libraries.</title>
        <authorList>
            <person name="Matsumoto T."/>
            <person name="Tanaka T."/>
            <person name="Sakai H."/>
            <person name="Amano N."/>
            <person name="Kanamori H."/>
            <person name="Kurita K."/>
            <person name="Kikuta A."/>
            <person name="Kamiya K."/>
            <person name="Yamamoto M."/>
            <person name="Ikawa H."/>
            <person name="Fujii N."/>
            <person name="Hori K."/>
            <person name="Itoh T."/>
            <person name="Sato K."/>
        </authorList>
    </citation>
    <scope>NUCLEOTIDE SEQUENCE</scope>
    <source>
        <tissue evidence="5">Shoot</tissue>
    </source>
</reference>
<name>Q5UNP2_HORVV</name>
<reference evidence="6" key="5">
    <citation type="submission" date="2022-01" db="UniProtKB">
        <authorList>
            <consortium name="EnsemblPlants"/>
        </authorList>
    </citation>
    <scope>IDENTIFICATION</scope>
    <source>
        <strain evidence="6">subsp. vulgare</strain>
    </source>
</reference>
<dbReference type="Gramene" id="HORVU.MOREX.r3.4HG0352470.1">
    <property type="protein sequence ID" value="HORVU.MOREX.r3.4HG0352470.1"/>
    <property type="gene ID" value="HORVU.MOREX.r3.4HG0352470"/>
</dbReference>
<dbReference type="SMART" id="SM00499">
    <property type="entry name" value="AAI"/>
    <property type="match status" value="1"/>
</dbReference>